<dbReference type="PANTHER" id="PTHR42920:SF5">
    <property type="entry name" value="EAMA DOMAIN-CONTAINING PROTEIN"/>
    <property type="match status" value="1"/>
</dbReference>
<feature type="transmembrane region" description="Helical" evidence="6">
    <location>
        <begin position="122"/>
        <end position="139"/>
    </location>
</feature>
<keyword evidence="5 6" id="KW-0472">Membrane</keyword>
<evidence type="ECO:0000256" key="1">
    <source>
        <dbReference type="ARBA" id="ARBA00004651"/>
    </source>
</evidence>
<feature type="transmembrane region" description="Helical" evidence="6">
    <location>
        <begin position="96"/>
        <end position="115"/>
    </location>
</feature>
<keyword evidence="2" id="KW-1003">Cell membrane</keyword>
<comment type="caution">
    <text evidence="8">The sequence shown here is derived from an EMBL/GenBank/DDBJ whole genome shotgun (WGS) entry which is preliminary data.</text>
</comment>
<evidence type="ECO:0000256" key="3">
    <source>
        <dbReference type="ARBA" id="ARBA00022692"/>
    </source>
</evidence>
<dbReference type="InterPro" id="IPR000620">
    <property type="entry name" value="EamA_dom"/>
</dbReference>
<evidence type="ECO:0000256" key="4">
    <source>
        <dbReference type="ARBA" id="ARBA00022989"/>
    </source>
</evidence>
<dbReference type="InterPro" id="IPR037185">
    <property type="entry name" value="EmrE-like"/>
</dbReference>
<gene>
    <name evidence="8" type="ORF">ACFOMG_12640</name>
</gene>
<dbReference type="EMBL" id="JBHRYB010000013">
    <property type="protein sequence ID" value="MFC3680946.1"/>
    <property type="molecule type" value="Genomic_DNA"/>
</dbReference>
<name>A0ABV7VW42_9GAMM</name>
<evidence type="ECO:0000259" key="7">
    <source>
        <dbReference type="Pfam" id="PF00892"/>
    </source>
</evidence>
<keyword evidence="4 6" id="KW-1133">Transmembrane helix</keyword>
<dbReference type="PANTHER" id="PTHR42920">
    <property type="entry name" value="OS03G0707200 PROTEIN-RELATED"/>
    <property type="match status" value="1"/>
</dbReference>
<feature type="domain" description="EamA" evidence="7">
    <location>
        <begin position="150"/>
        <end position="278"/>
    </location>
</feature>
<evidence type="ECO:0000256" key="6">
    <source>
        <dbReference type="SAM" id="Phobius"/>
    </source>
</evidence>
<feature type="transmembrane region" description="Helical" evidence="6">
    <location>
        <begin position="208"/>
        <end position="226"/>
    </location>
</feature>
<feature type="transmembrane region" description="Helical" evidence="6">
    <location>
        <begin position="68"/>
        <end position="90"/>
    </location>
</feature>
<dbReference type="Proteomes" id="UP001595722">
    <property type="component" value="Unassembled WGS sequence"/>
</dbReference>
<keyword evidence="9" id="KW-1185">Reference proteome</keyword>
<feature type="transmembrane region" description="Helical" evidence="6">
    <location>
        <begin position="238"/>
        <end position="258"/>
    </location>
</feature>
<dbReference type="SUPFAM" id="SSF103481">
    <property type="entry name" value="Multidrug resistance efflux transporter EmrE"/>
    <property type="match status" value="2"/>
</dbReference>
<organism evidence="8 9">
    <name type="scientific">Bacterioplanoides pacificum</name>
    <dbReference type="NCBI Taxonomy" id="1171596"/>
    <lineage>
        <taxon>Bacteria</taxon>
        <taxon>Pseudomonadati</taxon>
        <taxon>Pseudomonadota</taxon>
        <taxon>Gammaproteobacteria</taxon>
        <taxon>Oceanospirillales</taxon>
        <taxon>Oceanospirillaceae</taxon>
        <taxon>Bacterioplanoides</taxon>
    </lineage>
</organism>
<protein>
    <submittedName>
        <fullName evidence="8">DMT family transporter</fullName>
    </submittedName>
</protein>
<feature type="transmembrane region" description="Helical" evidence="6">
    <location>
        <begin position="36"/>
        <end position="56"/>
    </location>
</feature>
<keyword evidence="3 6" id="KW-0812">Transmembrane</keyword>
<evidence type="ECO:0000313" key="8">
    <source>
        <dbReference type="EMBL" id="MFC3680946.1"/>
    </source>
</evidence>
<feature type="transmembrane region" description="Helical" evidence="6">
    <location>
        <begin position="151"/>
        <end position="169"/>
    </location>
</feature>
<evidence type="ECO:0000313" key="9">
    <source>
        <dbReference type="Proteomes" id="UP001595722"/>
    </source>
</evidence>
<dbReference type="Pfam" id="PF00892">
    <property type="entry name" value="EamA"/>
    <property type="match status" value="2"/>
</dbReference>
<comment type="subcellular location">
    <subcellularLocation>
        <location evidence="1">Cell membrane</location>
        <topology evidence="1">Multi-pass membrane protein</topology>
    </subcellularLocation>
</comment>
<feature type="transmembrane region" description="Helical" evidence="6">
    <location>
        <begin position="264"/>
        <end position="283"/>
    </location>
</feature>
<dbReference type="RefSeq" id="WP_376867052.1">
    <property type="nucleotide sequence ID" value="NZ_JBHRYB010000013.1"/>
</dbReference>
<evidence type="ECO:0000256" key="5">
    <source>
        <dbReference type="ARBA" id="ARBA00023136"/>
    </source>
</evidence>
<feature type="transmembrane region" description="Helical" evidence="6">
    <location>
        <begin position="176"/>
        <end position="196"/>
    </location>
</feature>
<feature type="domain" description="EamA" evidence="7">
    <location>
        <begin position="7"/>
        <end position="138"/>
    </location>
</feature>
<evidence type="ECO:0000256" key="2">
    <source>
        <dbReference type="ARBA" id="ARBA00022475"/>
    </source>
</evidence>
<reference evidence="9" key="1">
    <citation type="journal article" date="2019" name="Int. J. Syst. Evol. Microbiol.">
        <title>The Global Catalogue of Microorganisms (GCM) 10K type strain sequencing project: providing services to taxonomists for standard genome sequencing and annotation.</title>
        <authorList>
            <consortium name="The Broad Institute Genomics Platform"/>
            <consortium name="The Broad Institute Genome Sequencing Center for Infectious Disease"/>
            <person name="Wu L."/>
            <person name="Ma J."/>
        </authorList>
    </citation>
    <scope>NUCLEOTIDE SEQUENCE [LARGE SCALE GENOMIC DNA]</scope>
    <source>
        <strain evidence="9">KCTC 42424</strain>
    </source>
</reference>
<accession>A0ABV7VW42</accession>
<sequence>MNQHSSKADFLLIIVTLLAAVSWMFSKESLADMPPLLFMGSRFLLAGMILAFFGWRSLKSLSREQWRAAINIGLVFGIAMACWIMGLFTTRSIGEGAFITSLAVVLVAPLGYLLFRDSIARSTWVALPMAIAGLALLALQDGFHPEASQIYFFFAALLLSLTFILNSHAAAKTPALALSAIQLALVGLVSLTLSLALESWPAQVSANMLWWLSLSVIVGTAARFLLQTYAQGLTSPAHAAVIMVLEPVWTSAIAAWWFDERMSAQQLLGCALIFASLLANRWSNVRNFLRRRS</sequence>
<proteinExistence type="predicted"/>
<dbReference type="InterPro" id="IPR051258">
    <property type="entry name" value="Diverse_Substrate_Transporter"/>
</dbReference>